<organism evidence="1">
    <name type="scientific">Siphoviridae sp. ctGkF2</name>
    <dbReference type="NCBI Taxonomy" id="2827823"/>
    <lineage>
        <taxon>Viruses</taxon>
        <taxon>Duplodnaviria</taxon>
        <taxon>Heunggongvirae</taxon>
        <taxon>Uroviricota</taxon>
        <taxon>Caudoviricetes</taxon>
    </lineage>
</organism>
<reference evidence="1" key="1">
    <citation type="journal article" date="2021" name="Proc. Natl. Acad. Sci. U.S.A.">
        <title>A Catalog of Tens of Thousands of Viruses from Human Metagenomes Reveals Hidden Associations with Chronic Diseases.</title>
        <authorList>
            <person name="Tisza M.J."/>
            <person name="Buck C.B."/>
        </authorList>
    </citation>
    <scope>NUCLEOTIDE SEQUENCE</scope>
    <source>
        <strain evidence="1">CtGkF2</strain>
    </source>
</reference>
<name>A0A8S5TKX6_9CAUD</name>
<evidence type="ECO:0000313" key="1">
    <source>
        <dbReference type="EMBL" id="DAF63958.1"/>
    </source>
</evidence>
<sequence length="279" mass="31250">METVLEVDGVNGDHVVLAGRNAGSDGIWLASELTGFYDPEIDRVTRAPANRPGTRLVSHRVLERTVVFKVTISNDEGPGRTWRERDARWRKLFAYDKLTTIRVVTDEGERELKVVLEGIEVDTTYDPHTSDATDVVMTVIAPDPFWYGPDEVHEVSVRGTTDIEVLVANPTENPVFPVWVLEAPGTWTIPDWGENEQSKTIQLPAISGSSHVVVDTDPGARQLVAVDGDPVWQRMNGVRFRNHIPGYTNSIQFRVRCDSGSARKAQLRLRRPFNRPWGA</sequence>
<protein>
    <submittedName>
        <fullName evidence="1">Tail protein</fullName>
    </submittedName>
</protein>
<accession>A0A8S5TKX6</accession>
<dbReference type="EMBL" id="BK032847">
    <property type="protein sequence ID" value="DAF63958.1"/>
    <property type="molecule type" value="Genomic_DNA"/>
</dbReference>
<proteinExistence type="predicted"/>